<organism evidence="1 2">
    <name type="scientific">Rhabditophanes sp. KR3021</name>
    <dbReference type="NCBI Taxonomy" id="114890"/>
    <lineage>
        <taxon>Eukaryota</taxon>
        <taxon>Metazoa</taxon>
        <taxon>Ecdysozoa</taxon>
        <taxon>Nematoda</taxon>
        <taxon>Chromadorea</taxon>
        <taxon>Rhabditida</taxon>
        <taxon>Tylenchina</taxon>
        <taxon>Panagrolaimomorpha</taxon>
        <taxon>Strongyloidoidea</taxon>
        <taxon>Alloionematidae</taxon>
        <taxon>Rhabditophanes</taxon>
    </lineage>
</organism>
<dbReference type="Proteomes" id="UP000095286">
    <property type="component" value="Unplaced"/>
</dbReference>
<evidence type="ECO:0000313" key="2">
    <source>
        <dbReference type="WBParaSite" id="RSKR_0000087500.1"/>
    </source>
</evidence>
<sequence>MRQMNIIPNLPDVVLRQIFSYLLYKDLAICESICKRWQRIVLLVMKREIDEIVLEQVKVCKILVLHQPTLKRLSLSCPFDSTLFLTGIIRRSQNALNKITADLIFFNQIQSISLTNKEGRYKYLPTVQNVWLVITRCTGDDVLNFEKCQDRLFQKLHTLTFQVHVNVNHTKNVKKLLSLIMSLHHDLEINVELHGESSKAVFAQLEEFRGLRLCQLKMICTEFNRPTLQLTDMSEIMKSSDINCDRLVLRDWYIHTVPSTPLYSVNLNSIRLSSCTIGNSDALVSTLKATMDVSQLAKIEMVGLCVFVDISYLNNKAHLELKYKINCVMPDFIVEDDIYYA</sequence>
<accession>A0AC35TIR9</accession>
<evidence type="ECO:0000313" key="1">
    <source>
        <dbReference type="Proteomes" id="UP000095286"/>
    </source>
</evidence>
<protein>
    <submittedName>
        <fullName evidence="2">F-box domain-containing protein</fullName>
    </submittedName>
</protein>
<reference evidence="2" key="1">
    <citation type="submission" date="2016-11" db="UniProtKB">
        <authorList>
            <consortium name="WormBaseParasite"/>
        </authorList>
    </citation>
    <scope>IDENTIFICATION</scope>
    <source>
        <strain evidence="2">KR3021</strain>
    </source>
</reference>
<proteinExistence type="predicted"/>
<name>A0AC35TIR9_9BILA</name>
<dbReference type="WBParaSite" id="RSKR_0000087500.1">
    <property type="protein sequence ID" value="RSKR_0000087500.1"/>
    <property type="gene ID" value="RSKR_0000087500"/>
</dbReference>